<dbReference type="Gene3D" id="1.10.240.10">
    <property type="entry name" value="Tyrosyl-Transfer RNA Synthetase"/>
    <property type="match status" value="1"/>
</dbReference>
<feature type="binding site" evidence="8">
    <location>
        <position position="182"/>
    </location>
    <ligand>
        <name>ATP</name>
        <dbReference type="ChEBI" id="CHEBI:30616"/>
    </ligand>
</feature>
<dbReference type="PROSITE" id="PS00178">
    <property type="entry name" value="AA_TRNA_LIGASE_I"/>
    <property type="match status" value="1"/>
</dbReference>
<evidence type="ECO:0000256" key="9">
    <source>
        <dbReference type="RuleBase" id="RU363036"/>
    </source>
</evidence>
<accession>A0ABM8HY11</accession>
<comment type="function">
    <text evidence="8">Catalyzes the attachment of tryptophan to tRNA(Trp).</text>
</comment>
<evidence type="ECO:0000256" key="5">
    <source>
        <dbReference type="ARBA" id="ARBA00022917"/>
    </source>
</evidence>
<evidence type="ECO:0000256" key="3">
    <source>
        <dbReference type="ARBA" id="ARBA00022741"/>
    </source>
</evidence>
<dbReference type="PANTHER" id="PTHR43766">
    <property type="entry name" value="TRYPTOPHAN--TRNA LIGASE, MITOCHONDRIAL"/>
    <property type="match status" value="1"/>
</dbReference>
<comment type="subunit">
    <text evidence="8">Homodimer.</text>
</comment>
<dbReference type="PANTHER" id="PTHR43766:SF1">
    <property type="entry name" value="TRYPTOPHAN--TRNA LIGASE, MITOCHONDRIAL"/>
    <property type="match status" value="1"/>
</dbReference>
<feature type="binding site" evidence="8">
    <location>
        <begin position="143"/>
        <end position="145"/>
    </location>
    <ligand>
        <name>ATP</name>
        <dbReference type="ChEBI" id="CHEBI:30616"/>
    </ligand>
</feature>
<keyword evidence="11" id="KW-1185">Reference proteome</keyword>
<dbReference type="InterPro" id="IPR002305">
    <property type="entry name" value="aa-tRNA-synth_Ic"/>
</dbReference>
<dbReference type="CDD" id="cd00806">
    <property type="entry name" value="TrpRS_core"/>
    <property type="match status" value="1"/>
</dbReference>
<keyword evidence="8" id="KW-0963">Cytoplasm</keyword>
<dbReference type="GO" id="GO:0016874">
    <property type="term" value="F:ligase activity"/>
    <property type="evidence" value="ECO:0007669"/>
    <property type="project" value="UniProtKB-KW"/>
</dbReference>
<evidence type="ECO:0000256" key="4">
    <source>
        <dbReference type="ARBA" id="ARBA00022840"/>
    </source>
</evidence>
<feature type="binding site" evidence="8">
    <location>
        <begin position="16"/>
        <end position="17"/>
    </location>
    <ligand>
        <name>ATP</name>
        <dbReference type="ChEBI" id="CHEBI:30616"/>
    </ligand>
</feature>
<dbReference type="RefSeq" id="WP_221249385.1">
    <property type="nucleotide sequence ID" value="NZ_AP024355.1"/>
</dbReference>
<dbReference type="PRINTS" id="PR01039">
    <property type="entry name" value="TRNASYNTHTRP"/>
</dbReference>
<reference evidence="10 11" key="2">
    <citation type="journal article" date="2021" name="Int. J. Syst. Evol. Microbiol.">
        <title>Isolation and Polyphasic Characterization of Desulfuromonas versatilis sp. Nov., an Electrogenic Bacteria Capable of Versatile Metabolism Isolated from a Graphene Oxide-Reducing Enrichment Culture.</title>
        <authorList>
            <person name="Xie L."/>
            <person name="Yoshida N."/>
            <person name="Ishii S."/>
            <person name="Meng L."/>
        </authorList>
    </citation>
    <scope>NUCLEOTIDE SEQUENCE [LARGE SCALE GENOMIC DNA]</scope>
    <source>
        <strain evidence="10 11">NIT-T3</strain>
    </source>
</reference>
<dbReference type="NCBIfam" id="TIGR00233">
    <property type="entry name" value="trpS"/>
    <property type="match status" value="1"/>
</dbReference>
<dbReference type="Pfam" id="PF00579">
    <property type="entry name" value="tRNA-synt_1b"/>
    <property type="match status" value="1"/>
</dbReference>
<evidence type="ECO:0000256" key="6">
    <source>
        <dbReference type="ARBA" id="ARBA00023146"/>
    </source>
</evidence>
<dbReference type="EC" id="6.1.1.2" evidence="8"/>
<protein>
    <recommendedName>
        <fullName evidence="8">Tryptophan--tRNA ligase</fullName>
        <ecNumber evidence="8">6.1.1.2</ecNumber>
    </recommendedName>
    <alternativeName>
        <fullName evidence="8">Tryptophanyl-tRNA synthetase</fullName>
        <shortName evidence="8">TrpRS</shortName>
    </alternativeName>
</protein>
<feature type="binding site" evidence="8">
    <location>
        <begin position="189"/>
        <end position="193"/>
    </location>
    <ligand>
        <name>ATP</name>
        <dbReference type="ChEBI" id="CHEBI:30616"/>
    </ligand>
</feature>
<dbReference type="InterPro" id="IPR050203">
    <property type="entry name" value="Trp-tRNA_synthetase"/>
</dbReference>
<dbReference type="Proteomes" id="UP001319827">
    <property type="component" value="Chromosome"/>
</dbReference>
<feature type="short sequence motif" description="'KMSKS' region" evidence="8">
    <location>
        <begin position="189"/>
        <end position="193"/>
    </location>
</feature>
<organism evidence="10 11">
    <name type="scientific">Desulfuromonas versatilis</name>
    <dbReference type="NCBI Taxonomy" id="2802975"/>
    <lineage>
        <taxon>Bacteria</taxon>
        <taxon>Pseudomonadati</taxon>
        <taxon>Thermodesulfobacteriota</taxon>
        <taxon>Desulfuromonadia</taxon>
        <taxon>Desulfuromonadales</taxon>
        <taxon>Desulfuromonadaceae</taxon>
        <taxon>Desulfuromonas</taxon>
    </lineage>
</organism>
<dbReference type="InterPro" id="IPR002306">
    <property type="entry name" value="Trp-tRNA-ligase"/>
</dbReference>
<keyword evidence="3 8" id="KW-0547">Nucleotide-binding</keyword>
<keyword evidence="2 8" id="KW-0436">Ligase</keyword>
<feature type="binding site" evidence="8">
    <location>
        <position position="131"/>
    </location>
    <ligand>
        <name>L-tryptophan</name>
        <dbReference type="ChEBI" id="CHEBI:57912"/>
    </ligand>
</feature>
<evidence type="ECO:0000256" key="2">
    <source>
        <dbReference type="ARBA" id="ARBA00022598"/>
    </source>
</evidence>
<proteinExistence type="inferred from homology"/>
<keyword evidence="6 8" id="KW-0030">Aminoacyl-tRNA synthetase</keyword>
<name>A0ABM8HY11_9BACT</name>
<keyword evidence="5 8" id="KW-0648">Protein biosynthesis</keyword>
<sequence length="321" mass="36437">MRILSGIQPSGSLHLGNYFGMMKKMIEYQEQQELFCFIANYHAMTSLSDGKALARGTIEAAANFLALGMDPEKSIFWVQSDLPEVQELTWVLSNFTPMGLLERCHSYKDKVARGVHPNHGLFAYPVLMTADILLFQSERVPVGKDQKQHLEVARDIAIKFNNEYGEVFTVPEAEIDEQVATVPGIDGQKMSKSYGNAIDLFLEEKALRKQVMRIVTDPTPVEEPKDPDKCNVFQIYRLFLDKEQEATLRRRYTAGGLAYGEVKQELFETIRDFFAPYAERRKELLANPEGIRAILAQGAEKARYAGLKTLRKVRKKTGLSY</sequence>
<comment type="catalytic activity">
    <reaction evidence="7 8">
        <text>tRNA(Trp) + L-tryptophan + ATP = L-tryptophyl-tRNA(Trp) + AMP + diphosphate + H(+)</text>
        <dbReference type="Rhea" id="RHEA:24080"/>
        <dbReference type="Rhea" id="RHEA-COMP:9671"/>
        <dbReference type="Rhea" id="RHEA-COMP:9705"/>
        <dbReference type="ChEBI" id="CHEBI:15378"/>
        <dbReference type="ChEBI" id="CHEBI:30616"/>
        <dbReference type="ChEBI" id="CHEBI:33019"/>
        <dbReference type="ChEBI" id="CHEBI:57912"/>
        <dbReference type="ChEBI" id="CHEBI:78442"/>
        <dbReference type="ChEBI" id="CHEBI:78535"/>
        <dbReference type="ChEBI" id="CHEBI:456215"/>
        <dbReference type="EC" id="6.1.1.2"/>
    </reaction>
</comment>
<comment type="subcellular location">
    <subcellularLocation>
        <location evidence="8">Cytoplasm</location>
    </subcellularLocation>
</comment>
<dbReference type="InterPro" id="IPR014729">
    <property type="entry name" value="Rossmann-like_a/b/a_fold"/>
</dbReference>
<evidence type="ECO:0000313" key="10">
    <source>
        <dbReference type="EMBL" id="BCR05997.1"/>
    </source>
</evidence>
<dbReference type="SUPFAM" id="SSF52374">
    <property type="entry name" value="Nucleotidylyl transferase"/>
    <property type="match status" value="1"/>
</dbReference>
<evidence type="ECO:0000313" key="11">
    <source>
        <dbReference type="Proteomes" id="UP001319827"/>
    </source>
</evidence>
<dbReference type="InterPro" id="IPR024109">
    <property type="entry name" value="Trp-tRNA-ligase_bac-type"/>
</dbReference>
<dbReference type="Gene3D" id="3.40.50.620">
    <property type="entry name" value="HUPs"/>
    <property type="match status" value="1"/>
</dbReference>
<feature type="short sequence motif" description="'HIGH' region" evidence="8">
    <location>
        <begin position="9"/>
        <end position="17"/>
    </location>
</feature>
<dbReference type="EMBL" id="AP024355">
    <property type="protein sequence ID" value="BCR05997.1"/>
    <property type="molecule type" value="Genomic_DNA"/>
</dbReference>
<comment type="similarity">
    <text evidence="1 8 9">Belongs to the class-I aminoacyl-tRNA synthetase family.</text>
</comment>
<evidence type="ECO:0000256" key="8">
    <source>
        <dbReference type="HAMAP-Rule" id="MF_00140"/>
    </source>
</evidence>
<evidence type="ECO:0000256" key="1">
    <source>
        <dbReference type="ARBA" id="ARBA00005594"/>
    </source>
</evidence>
<dbReference type="HAMAP" id="MF_00140_B">
    <property type="entry name" value="Trp_tRNA_synth_B"/>
    <property type="match status" value="1"/>
</dbReference>
<feature type="binding site" evidence="8">
    <location>
        <begin position="8"/>
        <end position="10"/>
    </location>
    <ligand>
        <name>ATP</name>
        <dbReference type="ChEBI" id="CHEBI:30616"/>
    </ligand>
</feature>
<reference evidence="10 11" key="1">
    <citation type="journal article" date="2016" name="C (Basel)">
        <title>Selective Growth of and Electricity Production by Marine Exoelectrogenic Bacteria in Self-Aggregated Hydrogel of Microbially Reduced Graphene Oxide.</title>
        <authorList>
            <person name="Yoshida N."/>
            <person name="Goto Y."/>
            <person name="Miyata Y."/>
        </authorList>
    </citation>
    <scope>NUCLEOTIDE SEQUENCE [LARGE SCALE GENOMIC DNA]</scope>
    <source>
        <strain evidence="10 11">NIT-T3</strain>
    </source>
</reference>
<gene>
    <name evidence="8 10" type="primary">trpS</name>
    <name evidence="10" type="ORF">DESUT3_30660</name>
</gene>
<evidence type="ECO:0000256" key="7">
    <source>
        <dbReference type="ARBA" id="ARBA00049929"/>
    </source>
</evidence>
<keyword evidence="4 8" id="KW-0067">ATP-binding</keyword>
<dbReference type="InterPro" id="IPR001412">
    <property type="entry name" value="aa-tRNA-synth_I_CS"/>
</dbReference>